<reference evidence="1 2" key="1">
    <citation type="submission" date="2021-05" db="EMBL/GenBank/DDBJ databases">
        <title>Genome Assembly of Synthetic Allotetraploid Brassica napus Reveals Homoeologous Exchanges between Subgenomes.</title>
        <authorList>
            <person name="Davis J.T."/>
        </authorList>
    </citation>
    <scope>NUCLEOTIDE SEQUENCE [LARGE SCALE GENOMIC DNA]</scope>
    <source>
        <strain evidence="2">cv. Da-Ae</strain>
        <tissue evidence="1">Seedling</tissue>
    </source>
</reference>
<keyword evidence="2" id="KW-1185">Reference proteome</keyword>
<name>A0ABQ7XU82_BRANA</name>
<evidence type="ECO:0000313" key="2">
    <source>
        <dbReference type="Proteomes" id="UP000824890"/>
    </source>
</evidence>
<comment type="caution">
    <text evidence="1">The sequence shown here is derived from an EMBL/GenBank/DDBJ whole genome shotgun (WGS) entry which is preliminary data.</text>
</comment>
<evidence type="ECO:0000313" key="1">
    <source>
        <dbReference type="EMBL" id="KAH0858598.1"/>
    </source>
</evidence>
<organism evidence="1 2">
    <name type="scientific">Brassica napus</name>
    <name type="common">Rape</name>
    <dbReference type="NCBI Taxonomy" id="3708"/>
    <lineage>
        <taxon>Eukaryota</taxon>
        <taxon>Viridiplantae</taxon>
        <taxon>Streptophyta</taxon>
        <taxon>Embryophyta</taxon>
        <taxon>Tracheophyta</taxon>
        <taxon>Spermatophyta</taxon>
        <taxon>Magnoliopsida</taxon>
        <taxon>eudicotyledons</taxon>
        <taxon>Gunneridae</taxon>
        <taxon>Pentapetalae</taxon>
        <taxon>rosids</taxon>
        <taxon>malvids</taxon>
        <taxon>Brassicales</taxon>
        <taxon>Brassicaceae</taxon>
        <taxon>Brassiceae</taxon>
        <taxon>Brassica</taxon>
    </lineage>
</organism>
<gene>
    <name evidence="1" type="ORF">HID58_086859</name>
</gene>
<dbReference type="EMBL" id="JAGKQM010000019">
    <property type="protein sequence ID" value="KAH0858598.1"/>
    <property type="molecule type" value="Genomic_DNA"/>
</dbReference>
<accession>A0ABQ7XU82</accession>
<feature type="non-terminal residue" evidence="1">
    <location>
        <position position="77"/>
    </location>
</feature>
<sequence length="77" mass="8968">MVLVPSCSIVGDRIIDANVMSVAFAIEDYSLVGAVIRPPAWPSFKYYSKLILILFWLSFPHWRLENAVRSYWRIYTN</sequence>
<dbReference type="Proteomes" id="UP000824890">
    <property type="component" value="Unassembled WGS sequence"/>
</dbReference>
<proteinExistence type="predicted"/>
<protein>
    <submittedName>
        <fullName evidence="1">Uncharacterized protein</fullName>
    </submittedName>
</protein>